<dbReference type="eggNOG" id="COG0318">
    <property type="taxonomic scope" value="Bacteria"/>
</dbReference>
<accession>A0A0L6JNV2</accession>
<evidence type="ECO:0000313" key="5">
    <source>
        <dbReference type="EMBL" id="KNY27380.1"/>
    </source>
</evidence>
<comment type="similarity">
    <text evidence="1">Belongs to the ATP-dependent AMP-binding enzyme family.</text>
</comment>
<keyword evidence="2 5" id="KW-0436">Ligase</keyword>
<dbReference type="OrthoDB" id="9803968at2"/>
<dbReference type="GO" id="GO:0031956">
    <property type="term" value="F:medium-chain fatty acid-CoA ligase activity"/>
    <property type="evidence" value="ECO:0007669"/>
    <property type="project" value="TreeGrafter"/>
</dbReference>
<dbReference type="Pfam" id="PF00501">
    <property type="entry name" value="AMP-binding"/>
    <property type="match status" value="1"/>
</dbReference>
<evidence type="ECO:0000256" key="2">
    <source>
        <dbReference type="ARBA" id="ARBA00022598"/>
    </source>
</evidence>
<evidence type="ECO:0000259" key="4">
    <source>
        <dbReference type="Pfam" id="PF13193"/>
    </source>
</evidence>
<dbReference type="InterPro" id="IPR025110">
    <property type="entry name" value="AMP-bd_C"/>
</dbReference>
<dbReference type="PATRIC" id="fig|398512.5.peg.2760"/>
<proteinExistence type="inferred from homology"/>
<dbReference type="Gene3D" id="3.30.300.30">
    <property type="match status" value="1"/>
</dbReference>
<dbReference type="AlphaFoldDB" id="A0A0L6JNV2"/>
<evidence type="ECO:0000256" key="1">
    <source>
        <dbReference type="ARBA" id="ARBA00006432"/>
    </source>
</evidence>
<dbReference type="EMBL" id="LGTC01000001">
    <property type="protein sequence ID" value="KNY27380.1"/>
    <property type="molecule type" value="Genomic_DNA"/>
</dbReference>
<dbReference type="PANTHER" id="PTHR43201">
    <property type="entry name" value="ACYL-COA SYNTHETASE"/>
    <property type="match status" value="1"/>
</dbReference>
<dbReference type="STRING" id="398512.Bccel_2651"/>
<dbReference type="PANTHER" id="PTHR43201:SF5">
    <property type="entry name" value="MEDIUM-CHAIN ACYL-COA LIGASE ACSF2, MITOCHONDRIAL"/>
    <property type="match status" value="1"/>
</dbReference>
<keyword evidence="6" id="KW-1185">Reference proteome</keyword>
<dbReference type="GO" id="GO:0004467">
    <property type="term" value="F:long-chain fatty acid-CoA ligase activity"/>
    <property type="evidence" value="ECO:0007669"/>
    <property type="project" value="UniProtKB-EC"/>
</dbReference>
<dbReference type="Gene3D" id="3.40.50.12780">
    <property type="entry name" value="N-terminal domain of ligase-like"/>
    <property type="match status" value="1"/>
</dbReference>
<sequence length="516" mass="58313">MEQNTNKNIYSIIRDNSRLYTDKPLIVIDNEEVTHRAFIKDVDTIANALRNFGISPNQKLGIIIPNSVMWYKIFWAAVKIGARPVPLDPQIGQWEMTRLMNLMDIEVCFAASSYRANNIIKNLQKARLEIKSLKTIISIDQDIKEDGTMSFASFIAYADTVYSDTIYPPDDNHALMLACTSGSTGNPKVIVVPHVGFYKSQLDMADYLGFNYTDTMLLGMPLYHQGGFGMGLQMILKGGTVMYQPLFDPLMFLNLIVEKKVTVIQLTSTLAKILLSSPEFYTYDLSNVRICYFAGEVLPMEIAKAFYEKLDIRVINVIGSSETGTMVIWDSMYDKGTDPSDFQPLSFTKLKILNDKENEVQEGQIGTIFIHTDALFMEYYKNELETSLKLKWFDGLKWFNTGDLGLKLSDGRVRFTGRAKRIIKRGSNLVCPEEIEGFLLTHPDIEAIAIVGEKHPVIGEMIVAYIQPKKGCSITRGNLMKFCQGKLSAYKVPDQVIATDEIPKDIGKVQFKYLKD</sequence>
<protein>
    <submittedName>
        <fullName evidence="5">Long-chain-fatty-acid--CoA ligase</fullName>
        <ecNumber evidence="5">6.2.1.3</ecNumber>
    </submittedName>
</protein>
<feature type="domain" description="AMP-dependent synthetase/ligase" evidence="3">
    <location>
        <begin position="16"/>
        <end position="380"/>
    </location>
</feature>
<dbReference type="InterPro" id="IPR045851">
    <property type="entry name" value="AMP-bd_C_sf"/>
</dbReference>
<gene>
    <name evidence="5" type="ORF">Bccel_2651</name>
</gene>
<comment type="caution">
    <text evidence="5">The sequence shown here is derived from an EMBL/GenBank/DDBJ whole genome shotgun (WGS) entry which is preliminary data.</text>
</comment>
<evidence type="ECO:0000313" key="6">
    <source>
        <dbReference type="Proteomes" id="UP000036923"/>
    </source>
</evidence>
<dbReference type="EC" id="6.2.1.3" evidence="5"/>
<name>A0A0L6JNV2_9FIRM</name>
<dbReference type="InterPro" id="IPR042099">
    <property type="entry name" value="ANL_N_sf"/>
</dbReference>
<dbReference type="Proteomes" id="UP000036923">
    <property type="component" value="Unassembled WGS sequence"/>
</dbReference>
<evidence type="ECO:0000259" key="3">
    <source>
        <dbReference type="Pfam" id="PF00501"/>
    </source>
</evidence>
<organism evidence="5 6">
    <name type="scientific">Pseudobacteroides cellulosolvens ATCC 35603 = DSM 2933</name>
    <dbReference type="NCBI Taxonomy" id="398512"/>
    <lineage>
        <taxon>Bacteria</taxon>
        <taxon>Bacillati</taxon>
        <taxon>Bacillota</taxon>
        <taxon>Clostridia</taxon>
        <taxon>Eubacteriales</taxon>
        <taxon>Oscillospiraceae</taxon>
        <taxon>Pseudobacteroides</taxon>
    </lineage>
</organism>
<dbReference type="SUPFAM" id="SSF56801">
    <property type="entry name" value="Acetyl-CoA synthetase-like"/>
    <property type="match status" value="1"/>
</dbReference>
<dbReference type="InterPro" id="IPR000873">
    <property type="entry name" value="AMP-dep_synth/lig_dom"/>
</dbReference>
<reference evidence="6" key="1">
    <citation type="submission" date="2015-07" db="EMBL/GenBank/DDBJ databases">
        <title>Near-Complete Genome Sequence of the Cellulolytic Bacterium Bacteroides (Pseudobacteroides) cellulosolvens ATCC 35603.</title>
        <authorList>
            <person name="Dassa B."/>
            <person name="Utturkar S.M."/>
            <person name="Klingeman D.M."/>
            <person name="Hurt R.A."/>
            <person name="Keller M."/>
            <person name="Xu J."/>
            <person name="Reddy Y.H.K."/>
            <person name="Borovok I."/>
            <person name="Grinberg I.R."/>
            <person name="Lamed R."/>
            <person name="Zhivin O."/>
            <person name="Bayer E.A."/>
            <person name="Brown S.D."/>
        </authorList>
    </citation>
    <scope>NUCLEOTIDE SEQUENCE [LARGE SCALE GENOMIC DNA]</scope>
    <source>
        <strain evidence="6">DSM 2933</strain>
    </source>
</reference>
<dbReference type="InterPro" id="IPR020845">
    <property type="entry name" value="AMP-binding_CS"/>
</dbReference>
<dbReference type="Pfam" id="PF13193">
    <property type="entry name" value="AMP-binding_C"/>
    <property type="match status" value="1"/>
</dbReference>
<dbReference type="PROSITE" id="PS00455">
    <property type="entry name" value="AMP_BINDING"/>
    <property type="match status" value="1"/>
</dbReference>
<feature type="domain" description="AMP-binding enzyme C-terminal" evidence="4">
    <location>
        <begin position="434"/>
        <end position="504"/>
    </location>
</feature>
<dbReference type="RefSeq" id="WP_050753416.1">
    <property type="nucleotide sequence ID" value="NZ_JQKC01000019.1"/>
</dbReference>
<dbReference type="CDD" id="cd04433">
    <property type="entry name" value="AFD_class_I"/>
    <property type="match status" value="1"/>
</dbReference>